<name>A0AB34FVY2_9HYPO</name>
<dbReference type="Gene3D" id="3.50.50.60">
    <property type="entry name" value="FAD/NAD(P)-binding domain"/>
    <property type="match status" value="2"/>
</dbReference>
<dbReference type="GO" id="GO:0008688">
    <property type="term" value="F:3-(3-hydroxyphenyl)propionate hydroxylase activity"/>
    <property type="evidence" value="ECO:0007669"/>
    <property type="project" value="TreeGrafter"/>
</dbReference>
<comment type="caution">
    <text evidence="5">The sequence shown here is derived from an EMBL/GenBank/DDBJ whole genome shotgun (WGS) entry which is preliminary data.</text>
</comment>
<keyword evidence="6" id="KW-1185">Reference proteome</keyword>
<sequence>MASNSSHDETTDVLVCGCGPTGAMLSAYLGRANIPNIVLEREPDITTDPRGIALDEDGIRFLQGLGLYDHVFSDIGTWIPKIRFVSGVHNDLDKPPFLKFDISSTAGHSGHVAMLAHRQPALEARLRSKIAEAECSELRGGCAVTSILEDDKWVYTSYRDGNGVERRIRSRFLVGADGKTGFTRKQYLEPRGVQMQWAEKMRYQETWVALNWKLSLPTPKTHPSFPLWKLGYSPQDVFDLFFPVDFRFLCNPQRPAVCGRFGPPADRLWRFEFLVNAGESDAEMATPAMIRKVVYPYLKHAGSRYGLAEAVEFPHDCIEVLRCRPFRFSARSCDKWALGRVILCGDAAHVFPPFGGQGIASGFRDAISLSWRLAVTCTSDAANHEQLFAGWFLERKQQLESSLATTIRNGDMVNSRNPFKIFVRDWSLWLLQLIPGWKSWLELGPRIDGPMAYKFEPGMAFVPELGGGVLFSQTYCVAMKGQRGGDPRVQFSDDAIFATTKKSPFQIVVLLSSLDELETAKGELKALDGASHGLSAHEATFFVPRTTTTASPHGQDSTLEGVYRAASAEEFAASDLCRGRPAPRGYHEDDLWKSAQGRRFVIVRPDRFIYALCQTSCELERASSRLMELCGGSRTAQSVGSAML</sequence>
<evidence type="ECO:0000313" key="5">
    <source>
        <dbReference type="EMBL" id="KAJ6442526.1"/>
    </source>
</evidence>
<dbReference type="SUPFAM" id="SSF51905">
    <property type="entry name" value="FAD/NAD(P)-binding domain"/>
    <property type="match status" value="1"/>
</dbReference>
<dbReference type="AlphaFoldDB" id="A0AB34FVY2"/>
<keyword evidence="5" id="KW-0503">Monooxygenase</keyword>
<evidence type="ECO:0000256" key="2">
    <source>
        <dbReference type="ARBA" id="ARBA00022827"/>
    </source>
</evidence>
<keyword evidence="3" id="KW-0560">Oxidoreductase</keyword>
<organism evidence="5 6">
    <name type="scientific">Purpureocillium lavendulum</name>
    <dbReference type="NCBI Taxonomy" id="1247861"/>
    <lineage>
        <taxon>Eukaryota</taxon>
        <taxon>Fungi</taxon>
        <taxon>Dikarya</taxon>
        <taxon>Ascomycota</taxon>
        <taxon>Pezizomycotina</taxon>
        <taxon>Sordariomycetes</taxon>
        <taxon>Hypocreomycetidae</taxon>
        <taxon>Hypocreales</taxon>
        <taxon>Ophiocordycipitaceae</taxon>
        <taxon>Purpureocillium</taxon>
    </lineage>
</organism>
<evidence type="ECO:0000313" key="6">
    <source>
        <dbReference type="Proteomes" id="UP001163105"/>
    </source>
</evidence>
<dbReference type="InterPro" id="IPR050631">
    <property type="entry name" value="PheA/TfdB_FAD_monoxygenase"/>
</dbReference>
<dbReference type="Pfam" id="PF01494">
    <property type="entry name" value="FAD_binding_3"/>
    <property type="match status" value="1"/>
</dbReference>
<dbReference type="InterPro" id="IPR036188">
    <property type="entry name" value="FAD/NAD-bd_sf"/>
</dbReference>
<dbReference type="InterPro" id="IPR002938">
    <property type="entry name" value="FAD-bd"/>
</dbReference>
<dbReference type="EMBL" id="JAQHRD010000003">
    <property type="protein sequence ID" value="KAJ6442526.1"/>
    <property type="molecule type" value="Genomic_DNA"/>
</dbReference>
<evidence type="ECO:0000256" key="1">
    <source>
        <dbReference type="ARBA" id="ARBA00022630"/>
    </source>
</evidence>
<gene>
    <name evidence="5" type="ORF">O9K51_03701</name>
</gene>
<accession>A0AB34FVY2</accession>
<dbReference type="GO" id="GO:0071949">
    <property type="term" value="F:FAD binding"/>
    <property type="evidence" value="ECO:0007669"/>
    <property type="project" value="InterPro"/>
</dbReference>
<keyword evidence="2" id="KW-0274">FAD</keyword>
<evidence type="ECO:0000256" key="3">
    <source>
        <dbReference type="ARBA" id="ARBA00023002"/>
    </source>
</evidence>
<protein>
    <submittedName>
        <fullName evidence="5">Monooxygenase</fullName>
    </submittedName>
</protein>
<proteinExistence type="predicted"/>
<evidence type="ECO:0000259" key="4">
    <source>
        <dbReference type="Pfam" id="PF01494"/>
    </source>
</evidence>
<dbReference type="PANTHER" id="PTHR43476">
    <property type="entry name" value="3-(3-HYDROXY-PHENYL)PROPIONATE/3-HYDROXYCINNAMIC ACID HYDROXYLASE"/>
    <property type="match status" value="1"/>
</dbReference>
<feature type="domain" description="FAD-binding" evidence="4">
    <location>
        <begin position="11"/>
        <end position="382"/>
    </location>
</feature>
<reference evidence="5" key="1">
    <citation type="submission" date="2023-01" db="EMBL/GenBank/DDBJ databases">
        <title>The growth and conidiation of Purpureocillium lavendulum are regulated by nitrogen source and histone H3K14 acetylation.</title>
        <authorList>
            <person name="Tang P."/>
            <person name="Han J."/>
            <person name="Zhang C."/>
            <person name="Tang P."/>
            <person name="Qi F."/>
            <person name="Zhang K."/>
            <person name="Liang L."/>
        </authorList>
    </citation>
    <scope>NUCLEOTIDE SEQUENCE</scope>
    <source>
        <strain evidence="5">YMF1.00683</strain>
    </source>
</reference>
<dbReference type="GO" id="GO:0019622">
    <property type="term" value="P:3-(3-hydroxy)phenylpropionate catabolic process"/>
    <property type="evidence" value="ECO:0007669"/>
    <property type="project" value="TreeGrafter"/>
</dbReference>
<dbReference type="Proteomes" id="UP001163105">
    <property type="component" value="Unassembled WGS sequence"/>
</dbReference>
<dbReference type="PRINTS" id="PR00420">
    <property type="entry name" value="RNGMNOXGNASE"/>
</dbReference>
<keyword evidence="1" id="KW-0285">Flavoprotein</keyword>
<dbReference type="PANTHER" id="PTHR43476:SF3">
    <property type="entry name" value="FAD-BINDING MONOOXYGENASE"/>
    <property type="match status" value="1"/>
</dbReference>